<name>A0A383AJ70_9ZZZZ</name>
<reference evidence="1" key="1">
    <citation type="submission" date="2018-05" db="EMBL/GenBank/DDBJ databases">
        <authorList>
            <person name="Lanie J.A."/>
            <person name="Ng W.-L."/>
            <person name="Kazmierczak K.M."/>
            <person name="Andrzejewski T.M."/>
            <person name="Davidsen T.M."/>
            <person name="Wayne K.J."/>
            <person name="Tettelin H."/>
            <person name="Glass J.I."/>
            <person name="Rusch D."/>
            <person name="Podicherti R."/>
            <person name="Tsui H.-C.T."/>
            <person name="Winkler M.E."/>
        </authorList>
    </citation>
    <scope>NUCLEOTIDE SEQUENCE</scope>
</reference>
<dbReference type="EMBL" id="UINC01192455">
    <property type="protein sequence ID" value="SVE07609.1"/>
    <property type="molecule type" value="Genomic_DNA"/>
</dbReference>
<sequence length="34" mass="4135">MKVRVKGRSRHYRTVSFDARQNEVVLIEQRKLPH</sequence>
<protein>
    <submittedName>
        <fullName evidence="1">Uncharacterized protein</fullName>
    </submittedName>
</protein>
<accession>A0A383AJ70</accession>
<evidence type="ECO:0000313" key="1">
    <source>
        <dbReference type="EMBL" id="SVE07609.1"/>
    </source>
</evidence>
<proteinExistence type="predicted"/>
<organism evidence="1">
    <name type="scientific">marine metagenome</name>
    <dbReference type="NCBI Taxonomy" id="408172"/>
    <lineage>
        <taxon>unclassified sequences</taxon>
        <taxon>metagenomes</taxon>
        <taxon>ecological metagenomes</taxon>
    </lineage>
</organism>
<gene>
    <name evidence="1" type="ORF">METZ01_LOCUS460463</name>
</gene>
<feature type="non-terminal residue" evidence="1">
    <location>
        <position position="34"/>
    </location>
</feature>
<dbReference type="AlphaFoldDB" id="A0A383AJ70"/>